<sequence length="443" mass="48648">MKRTELSLVGDGNEVQTWIGISSVESHLQLAKTAGLASNASFAGGRFSIGSKGSFLDDISLNDYSVYVLMHAQVVNATRVMLESQLTKATYDLIRDAGPEAFHRRCGDAFISGYTTGGELYSVIDIKTNSDEEKQSVKSEVGGAHGAFAASDELMHTLNIINDKADLIALVYQTGAAAVVEVAPHASIQSLMNFDADLHGQNGFSYKAIITPYESIPLPPNVSPIDIGYAQEVVDKLSRYRLQAYQKIANLEYVIRNPAEFFSPDLADLSAAIMLVKEDVRKVDKAARNCARNARNCALPPSLAPTTVVLPPRSNAFPELASARAAEVDRLRSEATERLAVAEAALLELERAMHEAERRQIEAQEARSKAEKSQRRAEEVRRKAEAVERAARREREEAAGREREEHEVVEAAVAQRETVEVLRKVLRGISNPSDPALQDLFDW</sequence>
<name>A0A4Y5SSI5_9RHOB</name>
<dbReference type="RefSeq" id="WP_139615715.1">
    <property type="nucleotide sequence ID" value="NZ_CP040760.1"/>
</dbReference>
<dbReference type="KEGG" id="plia:E4191_17290"/>
<evidence type="ECO:0000256" key="1">
    <source>
        <dbReference type="SAM" id="MobiDB-lite"/>
    </source>
</evidence>
<accession>A0A4Y5SSI5</accession>
<evidence type="ECO:0000313" key="3">
    <source>
        <dbReference type="Proteomes" id="UP000296374"/>
    </source>
</evidence>
<dbReference type="AlphaFoldDB" id="A0A4Y5SSI5"/>
<organism evidence="2 3">
    <name type="scientific">Paracoccus liaowanqingii</name>
    <dbReference type="NCBI Taxonomy" id="2560053"/>
    <lineage>
        <taxon>Bacteria</taxon>
        <taxon>Pseudomonadati</taxon>
        <taxon>Pseudomonadota</taxon>
        <taxon>Alphaproteobacteria</taxon>
        <taxon>Rhodobacterales</taxon>
        <taxon>Paracoccaceae</taxon>
        <taxon>Paracoccus</taxon>
    </lineage>
</organism>
<reference evidence="3" key="1">
    <citation type="submission" date="2019-05" db="EMBL/GenBank/DDBJ databases">
        <title>Tamlana fucoidanivorans sp. nov., isolated from the surface of algae collected from Fujian province in China.</title>
        <authorList>
            <person name="Li J."/>
        </authorList>
    </citation>
    <scope>NUCLEOTIDE SEQUENCE [LARGE SCALE GENOMIC DNA]</scope>
    <source>
        <strain evidence="3">2251</strain>
        <plasmid evidence="3">unnamed6</plasmid>
    </source>
</reference>
<protein>
    <submittedName>
        <fullName evidence="2">Uncharacterized protein</fullName>
    </submittedName>
</protein>
<dbReference type="EMBL" id="CP040760">
    <property type="protein sequence ID" value="QDA35903.1"/>
    <property type="molecule type" value="Genomic_DNA"/>
</dbReference>
<keyword evidence="2" id="KW-0614">Plasmid</keyword>
<dbReference type="Proteomes" id="UP000296374">
    <property type="component" value="Plasmid unnamed6"/>
</dbReference>
<proteinExistence type="predicted"/>
<geneLocation type="plasmid" evidence="2 3">
    <name>unnamed6</name>
</geneLocation>
<evidence type="ECO:0000313" key="2">
    <source>
        <dbReference type="EMBL" id="QDA35903.1"/>
    </source>
</evidence>
<gene>
    <name evidence="2" type="ORF">E4191_17290</name>
</gene>
<feature type="region of interest" description="Disordered" evidence="1">
    <location>
        <begin position="360"/>
        <end position="409"/>
    </location>
</feature>